<reference evidence="1" key="1">
    <citation type="submission" date="2018-05" db="EMBL/GenBank/DDBJ databases">
        <authorList>
            <person name="Lanie J.A."/>
            <person name="Ng W.-L."/>
            <person name="Kazmierczak K.M."/>
            <person name="Andrzejewski T.M."/>
            <person name="Davidsen T.M."/>
            <person name="Wayne K.J."/>
            <person name="Tettelin H."/>
            <person name="Glass J.I."/>
            <person name="Rusch D."/>
            <person name="Podicherti R."/>
            <person name="Tsui H.-C.T."/>
            <person name="Winkler M.E."/>
        </authorList>
    </citation>
    <scope>NUCLEOTIDE SEQUENCE</scope>
</reference>
<accession>A0A381TLK5</accession>
<protein>
    <submittedName>
        <fullName evidence="1">Uncharacterized protein</fullName>
    </submittedName>
</protein>
<dbReference type="AlphaFoldDB" id="A0A381TLK5"/>
<gene>
    <name evidence="1" type="ORF">METZ01_LOCUS69262</name>
</gene>
<dbReference type="EMBL" id="UINC01004724">
    <property type="protein sequence ID" value="SVA16408.1"/>
    <property type="molecule type" value="Genomic_DNA"/>
</dbReference>
<feature type="non-terminal residue" evidence="1">
    <location>
        <position position="1"/>
    </location>
</feature>
<evidence type="ECO:0000313" key="1">
    <source>
        <dbReference type="EMBL" id="SVA16408.1"/>
    </source>
</evidence>
<name>A0A381TLK5_9ZZZZ</name>
<sequence>DIVNGREGQYRVRLMDNTKGADCAYPPVEMLPDDTIVTTTYGHWTNGESPYIVSVRLKLSELDAMVTKGEVLK</sequence>
<organism evidence="1">
    <name type="scientific">marine metagenome</name>
    <dbReference type="NCBI Taxonomy" id="408172"/>
    <lineage>
        <taxon>unclassified sequences</taxon>
        <taxon>metagenomes</taxon>
        <taxon>ecological metagenomes</taxon>
    </lineage>
</organism>
<proteinExistence type="predicted"/>